<evidence type="ECO:0000313" key="1">
    <source>
        <dbReference type="EMBL" id="CAD9714654.1"/>
    </source>
</evidence>
<gene>
    <name evidence="1" type="ORF">CPRI1469_LOCUS3507</name>
</gene>
<dbReference type="EMBL" id="HBHL01005413">
    <property type="protein sequence ID" value="CAD9714654.1"/>
    <property type="molecule type" value="Transcribed_RNA"/>
</dbReference>
<organism evidence="1">
    <name type="scientific">Chloropicon primus</name>
    <dbReference type="NCBI Taxonomy" id="1764295"/>
    <lineage>
        <taxon>Eukaryota</taxon>
        <taxon>Viridiplantae</taxon>
        <taxon>Chlorophyta</taxon>
        <taxon>Chloropicophyceae</taxon>
        <taxon>Chloropicales</taxon>
        <taxon>Chloropicaceae</taxon>
        <taxon>Chloropicon</taxon>
    </lineage>
</organism>
<protein>
    <submittedName>
        <fullName evidence="1">Uncharacterized protein</fullName>
    </submittedName>
</protein>
<proteinExistence type="predicted"/>
<name>A0A7S2WZL5_9CHLO</name>
<accession>A0A7S2WZL5</accession>
<sequence length="231" mass="24633">MGDPREEHLERVLGAERVWGSAGWDGPRSEILERLPVPSRSEVDALLDGFPGILGASEGADGVDLCGVLERVVDHAYSSIAALDGATAADGAGKLGRAEAKDGVPRMIQVYLENESRGNEEAHLCRDQLCTPKTVVDSWRSGNIGASLSLMRRCDGTLGSLLECCLRERTGAAAAQSHAGDGSHCECLISCCQRAPDLAAKVMSSLAHWRRETPSVGLRQACDYICSRVSQ</sequence>
<reference evidence="1" key="1">
    <citation type="submission" date="2021-01" db="EMBL/GenBank/DDBJ databases">
        <authorList>
            <person name="Corre E."/>
            <person name="Pelletier E."/>
            <person name="Niang G."/>
            <person name="Scheremetjew M."/>
            <person name="Finn R."/>
            <person name="Kale V."/>
            <person name="Holt S."/>
            <person name="Cochrane G."/>
            <person name="Meng A."/>
            <person name="Brown T."/>
            <person name="Cohen L."/>
        </authorList>
    </citation>
    <scope>NUCLEOTIDE SEQUENCE</scope>
    <source>
        <strain evidence="1">CCMP1205</strain>
    </source>
</reference>
<dbReference type="AlphaFoldDB" id="A0A7S2WZL5"/>